<feature type="transmembrane region" description="Helical" evidence="1">
    <location>
        <begin position="107"/>
        <end position="127"/>
    </location>
</feature>
<sequence length="266" mass="29103">MGEAISDYLVSHLNPYLAVCLGAAGFLAALALQLAVQRYIAWVYWLMVAMVSVFGTMMADVVHIVLGIPYALSSMIFTVTLAIIFILWWRIEKTISIHSIHTQRREFFYWAAVIAAFALGTAAGDMTASTFHLGYSGSSILFTVLFAMPIMAFTRFGLNEIFTFWFAYVMTRPMGASFADWFDKPLSMGGLGYGDGLVSLVLTTLIVAVVAYLTFSRQDIKASSLANGQEASGPAPSRGDPARHRFDAAHMGAMQRSTPMNEATES</sequence>
<accession>E6PRU8</accession>
<dbReference type="EMBL" id="CABM01000045">
    <property type="protein sequence ID" value="CBH97654.1"/>
    <property type="molecule type" value="Genomic_DNA"/>
</dbReference>
<reference evidence="2" key="1">
    <citation type="submission" date="2009-10" db="EMBL/GenBank/DDBJ databases">
        <title>Diversity of trophic interactions inside an arsenic-rich microbial ecosystem.</title>
        <authorList>
            <person name="Bertin P.N."/>
            <person name="Heinrich-Salmeron A."/>
            <person name="Pelletier E."/>
            <person name="Goulhen-Chollet F."/>
            <person name="Arsene-Ploetze F."/>
            <person name="Gallien S."/>
            <person name="Calteau A."/>
            <person name="Vallenet D."/>
            <person name="Casiot C."/>
            <person name="Chane-Woon-Ming B."/>
            <person name="Giloteaux L."/>
            <person name="Barakat M."/>
            <person name="Bonnefoy V."/>
            <person name="Bruneel O."/>
            <person name="Chandler M."/>
            <person name="Cleiss J."/>
            <person name="Duran R."/>
            <person name="Elbaz-Poulichet F."/>
            <person name="Fonknechten N."/>
            <person name="Lauga B."/>
            <person name="Mornico D."/>
            <person name="Ortet P."/>
            <person name="Schaeffer C."/>
            <person name="Siguier P."/>
            <person name="Alexander Thil Smith A."/>
            <person name="Van Dorsselaer A."/>
            <person name="Weissenbach J."/>
            <person name="Medigue C."/>
            <person name="Le Paslier D."/>
        </authorList>
    </citation>
    <scope>NUCLEOTIDE SEQUENCE</scope>
</reference>
<keyword evidence="1" id="KW-0472">Membrane</keyword>
<feature type="transmembrane region" description="Helical" evidence="1">
    <location>
        <begin position="191"/>
        <end position="215"/>
    </location>
</feature>
<feature type="transmembrane region" description="Helical" evidence="1">
    <location>
        <begin position="72"/>
        <end position="91"/>
    </location>
</feature>
<keyword evidence="1" id="KW-1133">Transmembrane helix</keyword>
<feature type="transmembrane region" description="Helical" evidence="1">
    <location>
        <begin position="161"/>
        <end position="179"/>
    </location>
</feature>
<protein>
    <recommendedName>
        <fullName evidence="3">Membrane-anchored protein</fullName>
    </recommendedName>
</protein>
<keyword evidence="1" id="KW-0812">Transmembrane</keyword>
<feature type="transmembrane region" description="Helical" evidence="1">
    <location>
        <begin position="133"/>
        <end position="154"/>
    </location>
</feature>
<dbReference type="AlphaFoldDB" id="E6PRU8"/>
<feature type="transmembrane region" description="Helical" evidence="1">
    <location>
        <begin position="16"/>
        <end position="36"/>
    </location>
</feature>
<evidence type="ECO:0000256" key="1">
    <source>
        <dbReference type="SAM" id="Phobius"/>
    </source>
</evidence>
<evidence type="ECO:0000313" key="2">
    <source>
        <dbReference type="EMBL" id="CBH97654.1"/>
    </source>
</evidence>
<name>E6PRU8_9ZZZZ</name>
<gene>
    <name evidence="2" type="ORF">CARN2_3128</name>
</gene>
<proteinExistence type="predicted"/>
<feature type="transmembrane region" description="Helical" evidence="1">
    <location>
        <begin position="43"/>
        <end position="66"/>
    </location>
</feature>
<evidence type="ECO:0008006" key="3">
    <source>
        <dbReference type="Google" id="ProtNLM"/>
    </source>
</evidence>
<dbReference type="InterPro" id="IPR007136">
    <property type="entry name" value="DUF347"/>
</dbReference>
<comment type="caution">
    <text evidence="2">The sequence shown here is derived from an EMBL/GenBank/DDBJ whole genome shotgun (WGS) entry which is preliminary data.</text>
</comment>
<dbReference type="Pfam" id="PF03988">
    <property type="entry name" value="DUF347"/>
    <property type="match status" value="3"/>
</dbReference>
<organism evidence="2">
    <name type="scientific">mine drainage metagenome</name>
    <dbReference type="NCBI Taxonomy" id="410659"/>
    <lineage>
        <taxon>unclassified sequences</taxon>
        <taxon>metagenomes</taxon>
        <taxon>ecological metagenomes</taxon>
    </lineage>
</organism>